<dbReference type="Pfam" id="PF06745">
    <property type="entry name" value="ATPase"/>
    <property type="match status" value="1"/>
</dbReference>
<organism evidence="4 5">
    <name type="scientific">Halobellus clavatus</name>
    <dbReference type="NCBI Taxonomy" id="660517"/>
    <lineage>
        <taxon>Archaea</taxon>
        <taxon>Methanobacteriati</taxon>
        <taxon>Methanobacteriota</taxon>
        <taxon>Stenosarchaea group</taxon>
        <taxon>Halobacteria</taxon>
        <taxon>Halobacteriales</taxon>
        <taxon>Haloferacaceae</taxon>
        <taxon>Halobellus</taxon>
    </lineage>
</organism>
<evidence type="ECO:0000313" key="4">
    <source>
        <dbReference type="EMBL" id="SDX53115.1"/>
    </source>
</evidence>
<dbReference type="PANTHER" id="PTHR43637:SF1">
    <property type="entry name" value="UPF0273 PROTEIN TM_0370"/>
    <property type="match status" value="1"/>
</dbReference>
<proteinExistence type="predicted"/>
<dbReference type="PRINTS" id="PR01874">
    <property type="entry name" value="DNAREPAIRADA"/>
</dbReference>
<dbReference type="Proteomes" id="UP000199170">
    <property type="component" value="Unassembled WGS sequence"/>
</dbReference>
<evidence type="ECO:0000256" key="2">
    <source>
        <dbReference type="ARBA" id="ARBA00022840"/>
    </source>
</evidence>
<dbReference type="SUPFAM" id="SSF52540">
    <property type="entry name" value="P-loop containing nucleoside triphosphate hydrolases"/>
    <property type="match status" value="1"/>
</dbReference>
<keyword evidence="5" id="KW-1185">Reference proteome</keyword>
<gene>
    <name evidence="4" type="ORF">SAMN04487946_1012</name>
</gene>
<feature type="domain" description="KaiC" evidence="3">
    <location>
        <begin position="3"/>
        <end position="238"/>
    </location>
</feature>
<keyword evidence="1" id="KW-0547">Nucleotide-binding</keyword>
<accession>A0A1H3CG71</accession>
<dbReference type="InterPro" id="IPR027417">
    <property type="entry name" value="P-loop_NTPase"/>
</dbReference>
<protein>
    <submittedName>
        <fullName evidence="4">RecA-superfamily ATPase, KaiC/GvpD/RAD55 family</fullName>
    </submittedName>
</protein>
<evidence type="ECO:0000259" key="3">
    <source>
        <dbReference type="PROSITE" id="PS51146"/>
    </source>
</evidence>
<dbReference type="PROSITE" id="PS51146">
    <property type="entry name" value="KAIC"/>
    <property type="match status" value="1"/>
</dbReference>
<evidence type="ECO:0000256" key="1">
    <source>
        <dbReference type="ARBA" id="ARBA00022741"/>
    </source>
</evidence>
<dbReference type="InterPro" id="IPR010624">
    <property type="entry name" value="KaiC_dom"/>
</dbReference>
<reference evidence="5" key="1">
    <citation type="submission" date="2016-10" db="EMBL/GenBank/DDBJ databases">
        <authorList>
            <person name="Varghese N."/>
            <person name="Submissions S."/>
        </authorList>
    </citation>
    <scope>NUCLEOTIDE SEQUENCE [LARGE SCALE GENOMIC DNA]</scope>
    <source>
        <strain evidence="5">CGMCC 1.10118</strain>
    </source>
</reference>
<dbReference type="InterPro" id="IPR014774">
    <property type="entry name" value="KaiC-like_dom"/>
</dbReference>
<name>A0A1H3CG71_9EURY</name>
<dbReference type="OrthoDB" id="27015at2157"/>
<dbReference type="Gene3D" id="3.40.50.300">
    <property type="entry name" value="P-loop containing nucleotide triphosphate hydrolases"/>
    <property type="match status" value="1"/>
</dbReference>
<dbReference type="AlphaFoldDB" id="A0A1H3CG71"/>
<evidence type="ECO:0000313" key="5">
    <source>
        <dbReference type="Proteomes" id="UP000199170"/>
    </source>
</evidence>
<dbReference type="GO" id="GO:0005524">
    <property type="term" value="F:ATP binding"/>
    <property type="evidence" value="ECO:0007669"/>
    <property type="project" value="UniProtKB-KW"/>
</dbReference>
<sequence length="253" mass="28019">MPEFVKTGIEGLDSILNGGIVENAAVLVSGNPGTGKSLLGLQYLYNGVDMFDEGGIYLTFEESKDDISQAAQSIGFEKWDDFVEEGRIKIYDKRTLLKSGDFSETLDTILEDLQDTKYDRLVLDPLTMFQLFFEDEKEQRQYLLKFIDILKDSGLTSILTMEQSAVFPETEIGLENFLTDGNIYLIQSPAGSTSNRYVWVAKMRKQAIKNSMFPLEIDDGGLKVYEQAAGFSMVGESPPMFSEGEGGGAGGLE</sequence>
<dbReference type="EMBL" id="FNPB01000001">
    <property type="protein sequence ID" value="SDX53115.1"/>
    <property type="molecule type" value="Genomic_DNA"/>
</dbReference>
<dbReference type="PANTHER" id="PTHR43637">
    <property type="entry name" value="UPF0273 PROTEIN TM_0370"/>
    <property type="match status" value="1"/>
</dbReference>
<dbReference type="RefSeq" id="WP_089763782.1">
    <property type="nucleotide sequence ID" value="NZ_FNPB01000001.1"/>
</dbReference>
<keyword evidence="2" id="KW-0067">ATP-binding</keyword>